<dbReference type="InterPro" id="IPR057444">
    <property type="entry name" value="Znf-CCCH_AtC3H23-like"/>
</dbReference>
<dbReference type="GO" id="GO:0005737">
    <property type="term" value="C:cytoplasm"/>
    <property type="evidence" value="ECO:0007669"/>
    <property type="project" value="EnsemblPlants"/>
</dbReference>
<sequence length="278" mass="31839">MIKIPNLKIPEWNTTQYEEVTFSNHFISNDIDIHTSCMTEDFDLPIHVFSTDQFRMFEFKVRKCQRGRSHDWTDCPYSHPGEKARRRDPQKYNYSGNPCPEFRKLGNCTKGDSCHFAHGVFECWLHPSRYRTQLCNDGTLCRRRVCFFAHTIDQLRVSNNASPESFVSSPTSVLDSSPRKSRYGVPPVNVRELVGFMRSVRVDEWSPVSKMGSVFGSPRPRGGFLSLPSNYEGVGMERVESGRDLRAKIYEKFGRLNSNDGVVSVPVPDIGWVAELVN</sequence>
<reference evidence="8" key="4">
    <citation type="journal article" date="2018" name="Nat. Plants">
        <title>Whole-genome landscape of Medicago truncatula symbiotic genes.</title>
        <authorList>
            <person name="Pecrix Y."/>
            <person name="Gamas P."/>
            <person name="Carrere S."/>
        </authorList>
    </citation>
    <scope>NUCLEOTIDE SEQUENCE</scope>
    <source>
        <tissue evidence="8">Leaves</tissue>
    </source>
</reference>
<evidence type="ECO:0000256" key="3">
    <source>
        <dbReference type="ARBA" id="ARBA00022833"/>
    </source>
</evidence>
<dbReference type="InterPro" id="IPR000571">
    <property type="entry name" value="Znf_CCCH"/>
</dbReference>
<dbReference type="InterPro" id="IPR045234">
    <property type="entry name" value="Unkempt-like"/>
</dbReference>
<dbReference type="GO" id="GO:0003677">
    <property type="term" value="F:DNA binding"/>
    <property type="evidence" value="ECO:0007669"/>
    <property type="project" value="UniProtKB-KW"/>
</dbReference>
<dbReference type="GO" id="GO:0061157">
    <property type="term" value="P:mRNA destabilization"/>
    <property type="evidence" value="ECO:0007669"/>
    <property type="project" value="EnsemblPlants"/>
</dbReference>
<dbReference type="Proteomes" id="UP000002051">
    <property type="component" value="Chromosome 3"/>
</dbReference>
<evidence type="ECO:0000313" key="8">
    <source>
        <dbReference type="EMBL" id="RHN70421.1"/>
    </source>
</evidence>
<proteinExistence type="predicted"/>
<keyword evidence="3 5" id="KW-0862">Zinc</keyword>
<evidence type="ECO:0000313" key="7">
    <source>
        <dbReference type="EMBL" id="AES73358.1"/>
    </source>
</evidence>
<dbReference type="OMA" id="DASACDY"/>
<reference evidence="7 10" key="1">
    <citation type="journal article" date="2011" name="Nature">
        <title>The Medicago genome provides insight into the evolution of rhizobial symbioses.</title>
        <authorList>
            <person name="Young N.D."/>
            <person name="Debelle F."/>
            <person name="Oldroyd G.E."/>
            <person name="Geurts R."/>
            <person name="Cannon S.B."/>
            <person name="Udvardi M.K."/>
            <person name="Benedito V.A."/>
            <person name="Mayer K.F."/>
            <person name="Gouzy J."/>
            <person name="Schoof H."/>
            <person name="Van de Peer Y."/>
            <person name="Proost S."/>
            <person name="Cook D.R."/>
            <person name="Meyers B.C."/>
            <person name="Spannagl M."/>
            <person name="Cheung F."/>
            <person name="De Mita S."/>
            <person name="Krishnakumar V."/>
            <person name="Gundlach H."/>
            <person name="Zhou S."/>
            <person name="Mudge J."/>
            <person name="Bharti A.K."/>
            <person name="Murray J.D."/>
            <person name="Naoumkina M.A."/>
            <person name="Rosen B."/>
            <person name="Silverstein K.A."/>
            <person name="Tang H."/>
            <person name="Rombauts S."/>
            <person name="Zhao P.X."/>
            <person name="Zhou P."/>
            <person name="Barbe V."/>
            <person name="Bardou P."/>
            <person name="Bechner M."/>
            <person name="Bellec A."/>
            <person name="Berger A."/>
            <person name="Berges H."/>
            <person name="Bidwell S."/>
            <person name="Bisseling T."/>
            <person name="Choisne N."/>
            <person name="Couloux A."/>
            <person name="Denny R."/>
            <person name="Deshpande S."/>
            <person name="Dai X."/>
            <person name="Doyle J.J."/>
            <person name="Dudez A.M."/>
            <person name="Farmer A.D."/>
            <person name="Fouteau S."/>
            <person name="Franken C."/>
            <person name="Gibelin C."/>
            <person name="Gish J."/>
            <person name="Goldstein S."/>
            <person name="Gonzalez A.J."/>
            <person name="Green P.J."/>
            <person name="Hallab A."/>
            <person name="Hartog M."/>
            <person name="Hua A."/>
            <person name="Humphray S.J."/>
            <person name="Jeong D.H."/>
            <person name="Jing Y."/>
            <person name="Jocker A."/>
            <person name="Kenton S.M."/>
            <person name="Kim D.J."/>
            <person name="Klee K."/>
            <person name="Lai H."/>
            <person name="Lang C."/>
            <person name="Lin S."/>
            <person name="Macmil S.L."/>
            <person name="Magdelenat G."/>
            <person name="Matthews L."/>
            <person name="McCorrison J."/>
            <person name="Monaghan E.L."/>
            <person name="Mun J.H."/>
            <person name="Najar F.Z."/>
            <person name="Nicholson C."/>
            <person name="Noirot C."/>
            <person name="O'Bleness M."/>
            <person name="Paule C.R."/>
            <person name="Poulain J."/>
            <person name="Prion F."/>
            <person name="Qin B."/>
            <person name="Qu C."/>
            <person name="Retzel E.F."/>
            <person name="Riddle C."/>
            <person name="Sallet E."/>
            <person name="Samain S."/>
            <person name="Samson N."/>
            <person name="Sanders I."/>
            <person name="Saurat O."/>
            <person name="Scarpelli C."/>
            <person name="Schiex T."/>
            <person name="Segurens B."/>
            <person name="Severin A.J."/>
            <person name="Sherrier D.J."/>
            <person name="Shi R."/>
            <person name="Sims S."/>
            <person name="Singer S.R."/>
            <person name="Sinharoy S."/>
            <person name="Sterck L."/>
            <person name="Viollet A."/>
            <person name="Wang B.B."/>
            <person name="Wang K."/>
            <person name="Wang M."/>
            <person name="Wang X."/>
            <person name="Warfsmann J."/>
            <person name="Weissenbach J."/>
            <person name="White D.D."/>
            <person name="White J.D."/>
            <person name="Wiley G.B."/>
            <person name="Wincker P."/>
            <person name="Xing Y."/>
            <person name="Yang L."/>
            <person name="Yao Z."/>
            <person name="Ying F."/>
            <person name="Zhai J."/>
            <person name="Zhou L."/>
            <person name="Zuber A."/>
            <person name="Denarie J."/>
            <person name="Dixon R.A."/>
            <person name="May G.D."/>
            <person name="Schwartz D.C."/>
            <person name="Rogers J."/>
            <person name="Quetier F."/>
            <person name="Town C.D."/>
            <person name="Roe B.A."/>
        </authorList>
    </citation>
    <scope>NUCLEOTIDE SEQUENCE [LARGE SCALE GENOMIC DNA]</scope>
    <source>
        <strain evidence="7">A17</strain>
        <strain evidence="9 10">cv. Jemalong A17</strain>
    </source>
</reference>
<dbReference type="PaxDb" id="3880-AES73358"/>
<feature type="domain" description="C3H1-type" evidence="6">
    <location>
        <begin position="93"/>
        <end position="121"/>
    </location>
</feature>
<dbReference type="PANTHER" id="PTHR14493">
    <property type="entry name" value="UNKEMPT FAMILY MEMBER"/>
    <property type="match status" value="1"/>
</dbReference>
<dbReference type="GO" id="GO:0008270">
    <property type="term" value="F:zinc ion binding"/>
    <property type="evidence" value="ECO:0007669"/>
    <property type="project" value="UniProtKB-KW"/>
</dbReference>
<accession>G7J714</accession>
<dbReference type="Gramene" id="rna19000">
    <property type="protein sequence ID" value="RHN70421.1"/>
    <property type="gene ID" value="gene19000"/>
</dbReference>
<dbReference type="Pfam" id="PF25512">
    <property type="entry name" value="zf-CCCH_AtC3H23"/>
    <property type="match status" value="1"/>
</dbReference>
<dbReference type="EMBL" id="CM001219">
    <property type="protein sequence ID" value="AES73358.1"/>
    <property type="molecule type" value="Genomic_DNA"/>
</dbReference>
<dbReference type="SMART" id="SM00356">
    <property type="entry name" value="ZnF_C3H1"/>
    <property type="match status" value="2"/>
</dbReference>
<dbReference type="Proteomes" id="UP000265566">
    <property type="component" value="Chromosome 3"/>
</dbReference>
<evidence type="ECO:0000313" key="10">
    <source>
        <dbReference type="Proteomes" id="UP000002051"/>
    </source>
</evidence>
<evidence type="ECO:0000313" key="9">
    <source>
        <dbReference type="EnsemblPlants" id="AES73358"/>
    </source>
</evidence>
<name>G7J714_MEDTR</name>
<keyword evidence="1 5" id="KW-0479">Metal-binding</keyword>
<dbReference type="EMBL" id="PSQE01000003">
    <property type="protein sequence ID" value="RHN70421.1"/>
    <property type="molecule type" value="Genomic_DNA"/>
</dbReference>
<dbReference type="GO" id="GO:0003727">
    <property type="term" value="F:single-stranded RNA binding"/>
    <property type="evidence" value="ECO:0007669"/>
    <property type="project" value="EnsemblPlants"/>
</dbReference>
<protein>
    <submittedName>
        <fullName evidence="8">Putative transcription factor C3H family</fullName>
    </submittedName>
    <submittedName>
        <fullName evidence="7">Zinc finger CCCH domain protein</fullName>
    </submittedName>
</protein>
<gene>
    <name evidence="9" type="primary">11430634</name>
    <name evidence="7" type="ordered locus">MTR_3g103960</name>
    <name evidence="8" type="ORF">MtrunA17_Chr3g0135351</name>
</gene>
<dbReference type="OrthoDB" id="410307at2759"/>
<evidence type="ECO:0000256" key="5">
    <source>
        <dbReference type="PROSITE-ProRule" id="PRU00723"/>
    </source>
</evidence>
<dbReference type="Gene3D" id="4.10.1000.10">
    <property type="entry name" value="Zinc finger, CCCH-type"/>
    <property type="match status" value="1"/>
</dbReference>
<feature type="zinc finger region" description="C3H1-type" evidence="5">
    <location>
        <begin position="93"/>
        <end position="121"/>
    </location>
</feature>
<evidence type="ECO:0000256" key="1">
    <source>
        <dbReference type="ARBA" id="ARBA00022723"/>
    </source>
</evidence>
<dbReference type="eggNOG" id="KOG1595">
    <property type="taxonomic scope" value="Eukaryota"/>
</dbReference>
<dbReference type="Pfam" id="PF00642">
    <property type="entry name" value="zf-CCCH"/>
    <property type="match status" value="1"/>
</dbReference>
<dbReference type="KEGG" id="mtr:11430634"/>
<evidence type="ECO:0000259" key="6">
    <source>
        <dbReference type="PROSITE" id="PS50103"/>
    </source>
</evidence>
<keyword evidence="4" id="KW-0238">DNA-binding</keyword>
<dbReference type="HOGENOM" id="CLU_044407_2_0_1"/>
<reference evidence="9" key="3">
    <citation type="submission" date="2015-04" db="UniProtKB">
        <authorList>
            <consortium name="EnsemblPlants"/>
        </authorList>
    </citation>
    <scope>IDENTIFICATION</scope>
    <source>
        <strain evidence="9">cv. Jemalong A17</strain>
    </source>
</reference>
<dbReference type="PANTHER" id="PTHR14493:SF147">
    <property type="entry name" value="ZINC FINGER CCCH DOMAIN-CONTAINING PROTEIN 23"/>
    <property type="match status" value="1"/>
</dbReference>
<keyword evidence="2 5" id="KW-0863">Zinc-finger</keyword>
<dbReference type="SUPFAM" id="SSF90229">
    <property type="entry name" value="CCCH zinc finger"/>
    <property type="match status" value="1"/>
</dbReference>
<reference evidence="7 10" key="2">
    <citation type="journal article" date="2014" name="BMC Genomics">
        <title>An improved genome release (version Mt4.0) for the model legume Medicago truncatula.</title>
        <authorList>
            <person name="Tang H."/>
            <person name="Krishnakumar V."/>
            <person name="Bidwell S."/>
            <person name="Rosen B."/>
            <person name="Chan A."/>
            <person name="Zhou S."/>
            <person name="Gentzbittel L."/>
            <person name="Childs K.L."/>
            <person name="Yandell M."/>
            <person name="Gundlach H."/>
            <person name="Mayer K.F."/>
            <person name="Schwartz D.C."/>
            <person name="Town C.D."/>
        </authorList>
    </citation>
    <scope>GENOME REANNOTATION</scope>
    <source>
        <strain evidence="9 10">cv. Jemalong A17</strain>
    </source>
</reference>
<keyword evidence="10" id="KW-1185">Reference proteome</keyword>
<dbReference type="EnsemblPlants" id="AES73358">
    <property type="protein sequence ID" value="AES73358"/>
    <property type="gene ID" value="MTR_3g103960"/>
</dbReference>
<evidence type="ECO:0000256" key="4">
    <source>
        <dbReference type="ARBA" id="ARBA00023125"/>
    </source>
</evidence>
<evidence type="ECO:0000256" key="2">
    <source>
        <dbReference type="ARBA" id="ARBA00022771"/>
    </source>
</evidence>
<dbReference type="InterPro" id="IPR036855">
    <property type="entry name" value="Znf_CCCH_sf"/>
</dbReference>
<organism evidence="7 10">
    <name type="scientific">Medicago truncatula</name>
    <name type="common">Barrel medic</name>
    <name type="synonym">Medicago tribuloides</name>
    <dbReference type="NCBI Taxonomy" id="3880"/>
    <lineage>
        <taxon>Eukaryota</taxon>
        <taxon>Viridiplantae</taxon>
        <taxon>Streptophyta</taxon>
        <taxon>Embryophyta</taxon>
        <taxon>Tracheophyta</taxon>
        <taxon>Spermatophyta</taxon>
        <taxon>Magnoliopsida</taxon>
        <taxon>eudicotyledons</taxon>
        <taxon>Gunneridae</taxon>
        <taxon>Pentapetalae</taxon>
        <taxon>rosids</taxon>
        <taxon>fabids</taxon>
        <taxon>Fabales</taxon>
        <taxon>Fabaceae</taxon>
        <taxon>Papilionoideae</taxon>
        <taxon>50 kb inversion clade</taxon>
        <taxon>NPAAA clade</taxon>
        <taxon>Hologalegina</taxon>
        <taxon>IRL clade</taxon>
        <taxon>Trifolieae</taxon>
        <taxon>Medicago</taxon>
    </lineage>
</organism>
<dbReference type="AlphaFoldDB" id="G7J714"/>
<dbReference type="PROSITE" id="PS50103">
    <property type="entry name" value="ZF_C3H1"/>
    <property type="match status" value="1"/>
</dbReference>